<dbReference type="InterPro" id="IPR022476">
    <property type="entry name" value="Spore_YabP/YqfC"/>
</dbReference>
<dbReference type="Proteomes" id="UP001197875">
    <property type="component" value="Unassembled WGS sequence"/>
</dbReference>
<reference evidence="1 2" key="1">
    <citation type="submission" date="2021-10" db="EMBL/GenBank/DDBJ databases">
        <title>Anaerobic single-cell dispensing facilitates the cultivation of human gut bacteria.</title>
        <authorList>
            <person name="Afrizal A."/>
        </authorList>
    </citation>
    <scope>NUCLEOTIDE SEQUENCE [LARGE SCALE GENOMIC DNA]</scope>
    <source>
        <strain evidence="1 2">CLA-AA-H277</strain>
    </source>
</reference>
<comment type="caution">
    <text evidence="1">The sequence shown here is derived from an EMBL/GenBank/DDBJ whole genome shotgun (WGS) entry which is preliminary data.</text>
</comment>
<dbReference type="RefSeq" id="WP_178046710.1">
    <property type="nucleotide sequence ID" value="NZ_JAJEPR010000004.1"/>
</dbReference>
<evidence type="ECO:0000313" key="2">
    <source>
        <dbReference type="Proteomes" id="UP001197875"/>
    </source>
</evidence>
<dbReference type="Pfam" id="PF07873">
    <property type="entry name" value="YabP"/>
    <property type="match status" value="1"/>
</dbReference>
<protein>
    <submittedName>
        <fullName evidence="1">YabP/YqfC family sporulation protein</fullName>
    </submittedName>
</protein>
<evidence type="ECO:0000313" key="1">
    <source>
        <dbReference type="EMBL" id="MCC2188939.1"/>
    </source>
</evidence>
<proteinExistence type="predicted"/>
<gene>
    <name evidence="1" type="ORF">LKD71_03710</name>
</gene>
<organism evidence="1 2">
    <name type="scientific">Fusicatenibacter faecihominis</name>
    <dbReference type="NCBI Taxonomy" id="2881276"/>
    <lineage>
        <taxon>Bacteria</taxon>
        <taxon>Bacillati</taxon>
        <taxon>Bacillota</taxon>
        <taxon>Clostridia</taxon>
        <taxon>Lachnospirales</taxon>
        <taxon>Lachnospiraceae</taxon>
        <taxon>Fusicatenibacter</taxon>
    </lineage>
</organism>
<dbReference type="AlphaFoldDB" id="A0AAE3J5A8"/>
<accession>A0AAE3J5A8</accession>
<dbReference type="EMBL" id="JAJEPR010000004">
    <property type="protein sequence ID" value="MCC2188939.1"/>
    <property type="molecule type" value="Genomic_DNA"/>
</dbReference>
<keyword evidence="2" id="KW-1185">Reference proteome</keyword>
<sequence>MGRKGKKPFGRALTDAAGIPPELVSSLPLLSMTGQEELFIENFKGILQYTDAVLLLQTKACLLRIEGQHLFLVYYTKDALKLTGTITSICFLTS</sequence>
<name>A0AAE3J5A8_9FIRM</name>